<proteinExistence type="predicted"/>
<keyword evidence="2" id="KW-1185">Reference proteome</keyword>
<reference evidence="2" key="1">
    <citation type="journal article" date="2021" name="BMC Genomics">
        <title>Chromosome-level genome assembly and manually-curated proteome of model necrotroph Parastagonospora nodorum Sn15 reveals a genome-wide trove of candidate effector homologs, and redundancy of virulence-related functions within an accessory chromosome.</title>
        <authorList>
            <person name="Bertazzoni S."/>
            <person name="Jones D.A.B."/>
            <person name="Phan H.T."/>
            <person name="Tan K.-C."/>
            <person name="Hane J.K."/>
        </authorList>
    </citation>
    <scope>NUCLEOTIDE SEQUENCE [LARGE SCALE GENOMIC DNA]</scope>
    <source>
        <strain evidence="2">SN15 / ATCC MYA-4574 / FGSC 10173)</strain>
    </source>
</reference>
<evidence type="ECO:0000313" key="1">
    <source>
        <dbReference type="EMBL" id="QRD01569.1"/>
    </source>
</evidence>
<organism evidence="1 2">
    <name type="scientific">Phaeosphaeria nodorum (strain SN15 / ATCC MYA-4574 / FGSC 10173)</name>
    <name type="common">Glume blotch fungus</name>
    <name type="synonym">Parastagonospora nodorum</name>
    <dbReference type="NCBI Taxonomy" id="321614"/>
    <lineage>
        <taxon>Eukaryota</taxon>
        <taxon>Fungi</taxon>
        <taxon>Dikarya</taxon>
        <taxon>Ascomycota</taxon>
        <taxon>Pezizomycotina</taxon>
        <taxon>Dothideomycetes</taxon>
        <taxon>Pleosporomycetidae</taxon>
        <taxon>Pleosporales</taxon>
        <taxon>Pleosporineae</taxon>
        <taxon>Phaeosphaeriaceae</taxon>
        <taxon>Parastagonospora</taxon>
    </lineage>
</organism>
<sequence>MIVCGCRTTITLFLDTALPHSAHHNVFWVVSRLPSQMSGMHSCYSESANCPTSRFCCTRLDIFSQDQR</sequence>
<protein>
    <submittedName>
        <fullName evidence="1">Uncharacterized protein</fullName>
    </submittedName>
</protein>
<accession>A0A7U2FC62</accession>
<dbReference type="EMBL" id="CP069034">
    <property type="protein sequence ID" value="QRD01569.1"/>
    <property type="molecule type" value="Genomic_DNA"/>
</dbReference>
<name>A0A7U2FC62_PHANO</name>
<dbReference type="VEuPathDB" id="FungiDB:JI435_416980"/>
<gene>
    <name evidence="1" type="ORF">JI435_416980</name>
</gene>
<evidence type="ECO:0000313" key="2">
    <source>
        <dbReference type="Proteomes" id="UP000663193"/>
    </source>
</evidence>
<dbReference type="Proteomes" id="UP000663193">
    <property type="component" value="Chromosome 12"/>
</dbReference>
<dbReference type="AlphaFoldDB" id="A0A7U2FC62"/>